<organism evidence="2 3">
    <name type="scientific">Clostridium punense</name>
    <dbReference type="NCBI Taxonomy" id="1054297"/>
    <lineage>
        <taxon>Bacteria</taxon>
        <taxon>Bacillati</taxon>
        <taxon>Bacillota</taxon>
        <taxon>Clostridia</taxon>
        <taxon>Eubacteriales</taxon>
        <taxon>Clostridiaceae</taxon>
        <taxon>Clostridium</taxon>
    </lineage>
</organism>
<name>A0ABS4K8R8_9CLOT</name>
<evidence type="ECO:0000313" key="2">
    <source>
        <dbReference type="EMBL" id="MBP2024176.1"/>
    </source>
</evidence>
<feature type="transmembrane region" description="Helical" evidence="1">
    <location>
        <begin position="21"/>
        <end position="39"/>
    </location>
</feature>
<keyword evidence="1" id="KW-1133">Transmembrane helix</keyword>
<sequence length="79" mass="9004">MNTKHLNKCAIINSLKGLMEVPFTLIISEFISKIIFYAGDGNIDNVKNKSLKLIIFIISYQVLIFIINMLSQREIEKAS</sequence>
<feature type="transmembrane region" description="Helical" evidence="1">
    <location>
        <begin position="51"/>
        <end position="70"/>
    </location>
</feature>
<keyword evidence="1" id="KW-0472">Membrane</keyword>
<dbReference type="Proteomes" id="UP001519308">
    <property type="component" value="Unassembled WGS sequence"/>
</dbReference>
<accession>A0ABS4K8R8</accession>
<dbReference type="RefSeq" id="WP_021283836.1">
    <property type="nucleotide sequence ID" value="NZ_JAGGLL010000053.1"/>
</dbReference>
<keyword evidence="1" id="KW-0812">Transmembrane</keyword>
<comment type="caution">
    <text evidence="2">The sequence shown here is derived from an EMBL/GenBank/DDBJ whole genome shotgun (WGS) entry which is preliminary data.</text>
</comment>
<evidence type="ECO:0000313" key="3">
    <source>
        <dbReference type="Proteomes" id="UP001519308"/>
    </source>
</evidence>
<keyword evidence="3" id="KW-1185">Reference proteome</keyword>
<reference evidence="2 3" key="1">
    <citation type="submission" date="2021-03" db="EMBL/GenBank/DDBJ databases">
        <title>Genomic Encyclopedia of Type Strains, Phase IV (KMG-IV): sequencing the most valuable type-strain genomes for metagenomic binning, comparative biology and taxonomic classification.</title>
        <authorList>
            <person name="Goeker M."/>
        </authorList>
    </citation>
    <scope>NUCLEOTIDE SEQUENCE [LARGE SCALE GENOMIC DNA]</scope>
    <source>
        <strain evidence="2 3">DSM 28650</strain>
    </source>
</reference>
<protein>
    <submittedName>
        <fullName evidence="2">Uncharacterized protein</fullName>
    </submittedName>
</protein>
<dbReference type="EMBL" id="JAGGLL010000053">
    <property type="protein sequence ID" value="MBP2024176.1"/>
    <property type="molecule type" value="Genomic_DNA"/>
</dbReference>
<proteinExistence type="predicted"/>
<evidence type="ECO:0000256" key="1">
    <source>
        <dbReference type="SAM" id="Phobius"/>
    </source>
</evidence>
<gene>
    <name evidence="2" type="ORF">J2Z44_004031</name>
</gene>